<feature type="region of interest" description="Disordered" evidence="1">
    <location>
        <begin position="85"/>
        <end position="104"/>
    </location>
</feature>
<dbReference type="Proteomes" id="UP001219567">
    <property type="component" value="Chromosome 2"/>
</dbReference>
<evidence type="ECO:0000256" key="1">
    <source>
        <dbReference type="SAM" id="MobiDB-lite"/>
    </source>
</evidence>
<keyword evidence="3" id="KW-1185">Reference proteome</keyword>
<protein>
    <submittedName>
        <fullName evidence="2">Uncharacterized protein</fullName>
    </submittedName>
</protein>
<sequence>MTSVVKGLDRAMQSMDLERISMVMDKFENQLEDVDVQTSYMESSMGSTTAAGMPQDQVDTLMQKVADQNGIEIGHQLGEARLEGRVSNIPTAEAESQKSQLDTDDALAQRLRALRPAT</sequence>
<dbReference type="PANTHER" id="PTHR10476">
    <property type="entry name" value="CHARGED MULTIVESICULAR BODY PROTEIN"/>
    <property type="match status" value="1"/>
</dbReference>
<dbReference type="GO" id="GO:0007034">
    <property type="term" value="P:vacuolar transport"/>
    <property type="evidence" value="ECO:0007669"/>
    <property type="project" value="InterPro"/>
</dbReference>
<dbReference type="EMBL" id="CP119944">
    <property type="protein sequence ID" value="WFC98950.1"/>
    <property type="molecule type" value="Genomic_DNA"/>
</dbReference>
<proteinExistence type="predicted"/>
<gene>
    <name evidence="2" type="ORF">MYAM1_001683</name>
</gene>
<dbReference type="Gene3D" id="6.10.250.440">
    <property type="match status" value="1"/>
</dbReference>
<dbReference type="AlphaFoldDB" id="A0AAJ6CH51"/>
<name>A0AAJ6CH51_9BASI</name>
<accession>A0AAJ6CH51</accession>
<evidence type="ECO:0000313" key="3">
    <source>
        <dbReference type="Proteomes" id="UP001219567"/>
    </source>
</evidence>
<evidence type="ECO:0000313" key="2">
    <source>
        <dbReference type="EMBL" id="WFC98950.1"/>
    </source>
</evidence>
<dbReference type="InterPro" id="IPR005024">
    <property type="entry name" value="Snf7_fam"/>
</dbReference>
<reference evidence="2 3" key="1">
    <citation type="submission" date="2023-03" db="EMBL/GenBank/DDBJ databases">
        <title>Mating type loci evolution in Malassezia.</title>
        <authorList>
            <person name="Coelho M.A."/>
        </authorList>
    </citation>
    <scope>NUCLEOTIDE SEQUENCE [LARGE SCALE GENOMIC DNA]</scope>
    <source>
        <strain evidence="2 3">CBS 9725</strain>
    </source>
</reference>
<organism evidence="2 3">
    <name type="scientific">Malassezia yamatoensis</name>
    <dbReference type="NCBI Taxonomy" id="253288"/>
    <lineage>
        <taxon>Eukaryota</taxon>
        <taxon>Fungi</taxon>
        <taxon>Dikarya</taxon>
        <taxon>Basidiomycota</taxon>
        <taxon>Ustilaginomycotina</taxon>
        <taxon>Malasseziomycetes</taxon>
        <taxon>Malasseziales</taxon>
        <taxon>Malasseziaceae</taxon>
        <taxon>Malassezia</taxon>
    </lineage>
</organism>